<dbReference type="EC" id="3.4.21.-" evidence="6"/>
<feature type="domain" description="Peptidase S1" evidence="7">
    <location>
        <begin position="9"/>
        <end position="209"/>
    </location>
</feature>
<dbReference type="SMART" id="SM00020">
    <property type="entry name" value="Tryp_SPc"/>
    <property type="match status" value="1"/>
</dbReference>
<evidence type="ECO:0000313" key="8">
    <source>
        <dbReference type="EMBL" id="MBE3637499.1"/>
    </source>
</evidence>
<keyword evidence="4 6" id="KW-0378">Hydrolase</keyword>
<proteinExistence type="inferred from homology"/>
<accession>A0A8J7CUH3</accession>
<dbReference type="Gene3D" id="2.40.10.10">
    <property type="entry name" value="Trypsin-like serine proteases"/>
    <property type="match status" value="2"/>
</dbReference>
<evidence type="ECO:0000256" key="3">
    <source>
        <dbReference type="ARBA" id="ARBA00022729"/>
    </source>
</evidence>
<evidence type="ECO:0000256" key="6">
    <source>
        <dbReference type="RuleBase" id="RU004296"/>
    </source>
</evidence>
<keyword evidence="3 6" id="KW-0732">Signal</keyword>
<organism evidence="8 9">
    <name type="scientific">Mangrovicoccus algicola</name>
    <dbReference type="NCBI Taxonomy" id="2771008"/>
    <lineage>
        <taxon>Bacteria</taxon>
        <taxon>Pseudomonadati</taxon>
        <taxon>Pseudomonadota</taxon>
        <taxon>Alphaproteobacteria</taxon>
        <taxon>Rhodobacterales</taxon>
        <taxon>Paracoccaceae</taxon>
        <taxon>Mangrovicoccus</taxon>
    </lineage>
</organism>
<evidence type="ECO:0000313" key="9">
    <source>
        <dbReference type="Proteomes" id="UP000609121"/>
    </source>
</evidence>
<evidence type="ECO:0000256" key="4">
    <source>
        <dbReference type="ARBA" id="ARBA00022801"/>
    </source>
</evidence>
<keyword evidence="2 6" id="KW-0645">Protease</keyword>
<dbReference type="Pfam" id="PF13365">
    <property type="entry name" value="Trypsin_2"/>
    <property type="match status" value="1"/>
</dbReference>
<reference evidence="8" key="1">
    <citation type="submission" date="2020-09" db="EMBL/GenBank/DDBJ databases">
        <title>A novel bacterium of genus Mangrovicoccus, isolated from South China Sea.</title>
        <authorList>
            <person name="Huang H."/>
            <person name="Mo K."/>
            <person name="Hu Y."/>
        </authorList>
    </citation>
    <scope>NUCLEOTIDE SEQUENCE</scope>
    <source>
        <strain evidence="8">HB182678</strain>
    </source>
</reference>
<dbReference type="EMBL" id="JACVXA010000009">
    <property type="protein sequence ID" value="MBE3637499.1"/>
    <property type="molecule type" value="Genomic_DNA"/>
</dbReference>
<dbReference type="InterPro" id="IPR008256">
    <property type="entry name" value="Peptidase_S1B"/>
</dbReference>
<feature type="signal peptide" evidence="6">
    <location>
        <begin position="1"/>
        <end position="16"/>
    </location>
</feature>
<keyword evidence="9" id="KW-1185">Reference proteome</keyword>
<feature type="chain" id="PRO_5035341553" description="Serine protease" evidence="6">
    <location>
        <begin position="17"/>
        <end position="209"/>
    </location>
</feature>
<dbReference type="InterPro" id="IPR043504">
    <property type="entry name" value="Peptidase_S1_PA_chymotrypsin"/>
</dbReference>
<dbReference type="RefSeq" id="WP_193180180.1">
    <property type="nucleotide sequence ID" value="NZ_JACVXA010000009.1"/>
</dbReference>
<dbReference type="PROSITE" id="PS50240">
    <property type="entry name" value="TRYPSIN_DOM"/>
    <property type="match status" value="1"/>
</dbReference>
<dbReference type="PANTHER" id="PTHR15462:SF8">
    <property type="entry name" value="SERINE PROTEASE"/>
    <property type="match status" value="1"/>
</dbReference>
<evidence type="ECO:0000256" key="2">
    <source>
        <dbReference type="ARBA" id="ARBA00022670"/>
    </source>
</evidence>
<sequence length="209" mass="21669">MRLCLLSLLIAGPAPAGEPAMLPVADHARWQAIGRLNRDGYRDRGMCTATLIGPDLVLTAAHCLRDGTGGAVRPERLRFLAGWLRGEAAAIARIASVEMAATGPAATATDRALLRLAAPVTTIRPLPLAAPDPGRPARILGYRRDRPHALSDAGDCALELLPGGTMRLGCPVTSGNSGGPVLQRGEAGWQVVGIVSATDGRETLAAPLP</sequence>
<evidence type="ECO:0000256" key="5">
    <source>
        <dbReference type="ARBA" id="ARBA00022825"/>
    </source>
</evidence>
<name>A0A8J7CUH3_9RHOB</name>
<dbReference type="PROSITE" id="PS00134">
    <property type="entry name" value="TRYPSIN_HIS"/>
    <property type="match status" value="1"/>
</dbReference>
<dbReference type="InterPro" id="IPR018114">
    <property type="entry name" value="TRYPSIN_HIS"/>
</dbReference>
<dbReference type="InterPro" id="IPR009003">
    <property type="entry name" value="Peptidase_S1_PA"/>
</dbReference>
<evidence type="ECO:0000259" key="7">
    <source>
        <dbReference type="PROSITE" id="PS50240"/>
    </source>
</evidence>
<comment type="similarity">
    <text evidence="1 6">Belongs to the peptidase S1B family.</text>
</comment>
<protein>
    <recommendedName>
        <fullName evidence="6">Serine protease</fullName>
        <ecNumber evidence="6">3.4.21.-</ecNumber>
    </recommendedName>
</protein>
<dbReference type="InterPro" id="IPR001254">
    <property type="entry name" value="Trypsin_dom"/>
</dbReference>
<evidence type="ECO:0000256" key="1">
    <source>
        <dbReference type="ARBA" id="ARBA00008764"/>
    </source>
</evidence>
<comment type="caution">
    <text evidence="8">The sequence shown here is derived from an EMBL/GenBank/DDBJ whole genome shotgun (WGS) entry which is preliminary data.</text>
</comment>
<dbReference type="InterPro" id="IPR050966">
    <property type="entry name" value="Glutamyl_endopeptidase"/>
</dbReference>
<dbReference type="PRINTS" id="PR00839">
    <property type="entry name" value="V8PROTEASE"/>
</dbReference>
<dbReference type="GO" id="GO:0004252">
    <property type="term" value="F:serine-type endopeptidase activity"/>
    <property type="evidence" value="ECO:0007669"/>
    <property type="project" value="InterPro"/>
</dbReference>
<keyword evidence="5 6" id="KW-0720">Serine protease</keyword>
<dbReference type="Proteomes" id="UP000609121">
    <property type="component" value="Unassembled WGS sequence"/>
</dbReference>
<dbReference type="AlphaFoldDB" id="A0A8J7CUH3"/>
<dbReference type="PANTHER" id="PTHR15462">
    <property type="entry name" value="SERINE PROTEASE"/>
    <property type="match status" value="1"/>
</dbReference>
<dbReference type="GO" id="GO:0006508">
    <property type="term" value="P:proteolysis"/>
    <property type="evidence" value="ECO:0007669"/>
    <property type="project" value="UniProtKB-KW"/>
</dbReference>
<dbReference type="SUPFAM" id="SSF50494">
    <property type="entry name" value="Trypsin-like serine proteases"/>
    <property type="match status" value="1"/>
</dbReference>
<gene>
    <name evidence="8" type="ORF">ICN82_04690</name>
</gene>